<evidence type="ECO:0000256" key="4">
    <source>
        <dbReference type="ARBA" id="ARBA00022833"/>
    </source>
</evidence>
<dbReference type="AlphaFoldDB" id="A0A2V1DDL4"/>
<evidence type="ECO:0000259" key="6">
    <source>
        <dbReference type="PROSITE" id="PS50157"/>
    </source>
</evidence>
<evidence type="ECO:0000256" key="1">
    <source>
        <dbReference type="ARBA" id="ARBA00022723"/>
    </source>
</evidence>
<dbReference type="SUPFAM" id="SSF57667">
    <property type="entry name" value="beta-beta-alpha zinc fingers"/>
    <property type="match status" value="1"/>
</dbReference>
<evidence type="ECO:0000256" key="5">
    <source>
        <dbReference type="PROSITE-ProRule" id="PRU00042"/>
    </source>
</evidence>
<dbReference type="PANTHER" id="PTHR24379:SF121">
    <property type="entry name" value="C2H2-TYPE DOMAIN-CONTAINING PROTEIN"/>
    <property type="match status" value="1"/>
</dbReference>
<dbReference type="SMART" id="SM00355">
    <property type="entry name" value="ZnF_C2H2"/>
    <property type="match status" value="4"/>
</dbReference>
<evidence type="ECO:0000313" key="8">
    <source>
        <dbReference type="Proteomes" id="UP000244855"/>
    </source>
</evidence>
<reference evidence="7 8" key="1">
    <citation type="journal article" date="2018" name="Sci. Rep.">
        <title>Comparative genomics provides insights into the lifestyle and reveals functional heterogeneity of dark septate endophytic fungi.</title>
        <authorList>
            <person name="Knapp D.G."/>
            <person name="Nemeth J.B."/>
            <person name="Barry K."/>
            <person name="Hainaut M."/>
            <person name="Henrissat B."/>
            <person name="Johnson J."/>
            <person name="Kuo A."/>
            <person name="Lim J.H.P."/>
            <person name="Lipzen A."/>
            <person name="Nolan M."/>
            <person name="Ohm R.A."/>
            <person name="Tamas L."/>
            <person name="Grigoriev I.V."/>
            <person name="Spatafora J.W."/>
            <person name="Nagy L.G."/>
            <person name="Kovacs G.M."/>
        </authorList>
    </citation>
    <scope>NUCLEOTIDE SEQUENCE [LARGE SCALE GENOMIC DNA]</scope>
    <source>
        <strain evidence="7 8">DSE2036</strain>
    </source>
</reference>
<dbReference type="InterPro" id="IPR013087">
    <property type="entry name" value="Znf_C2H2_type"/>
</dbReference>
<dbReference type="Pfam" id="PF00096">
    <property type="entry name" value="zf-C2H2"/>
    <property type="match status" value="1"/>
</dbReference>
<feature type="domain" description="C2H2-type" evidence="6">
    <location>
        <begin position="1"/>
        <end position="26"/>
    </location>
</feature>
<feature type="domain" description="C2H2-type" evidence="6">
    <location>
        <begin position="81"/>
        <end position="108"/>
    </location>
</feature>
<keyword evidence="3 5" id="KW-0863">Zinc-finger</keyword>
<keyword evidence="4" id="KW-0862">Zinc</keyword>
<dbReference type="PROSITE" id="PS50157">
    <property type="entry name" value="ZINC_FINGER_C2H2_2"/>
    <property type="match status" value="3"/>
</dbReference>
<keyword evidence="2" id="KW-0677">Repeat</keyword>
<dbReference type="PROSITE" id="PS00028">
    <property type="entry name" value="ZINC_FINGER_C2H2_1"/>
    <property type="match status" value="1"/>
</dbReference>
<proteinExistence type="predicted"/>
<keyword evidence="1" id="KW-0479">Metal-binding</keyword>
<sequence length="226" mass="26298">MWCSRCGRGFSSQRALQQHYNDSANHYRCGVCEFDALSWDKLCSHYRETEHRIVCQGCDDGKGATWSAGSSAYFAHLKEENVCETCEEHFETSSNLYHHKMVHMERSVECYGCYQKFITYPAMILHLEAGTCSSNIDRFDLNESAAMCYQWKAFVDEDYRDELLDRDDLQWKYSEPVYAFRCPECGAGFTKLSGLFQHVYSKACNQGLYEGKIGKLIRWLENRHDL</sequence>
<dbReference type="GO" id="GO:0008270">
    <property type="term" value="F:zinc ion binding"/>
    <property type="evidence" value="ECO:0007669"/>
    <property type="project" value="UniProtKB-KW"/>
</dbReference>
<keyword evidence="8" id="KW-1185">Reference proteome</keyword>
<dbReference type="STRING" id="97972.A0A2V1DDL4"/>
<accession>A0A2V1DDL4</accession>
<evidence type="ECO:0000313" key="7">
    <source>
        <dbReference type="EMBL" id="PVH95299.1"/>
    </source>
</evidence>
<name>A0A2V1DDL4_9PLEO</name>
<dbReference type="OrthoDB" id="6105938at2759"/>
<evidence type="ECO:0000256" key="2">
    <source>
        <dbReference type="ARBA" id="ARBA00022737"/>
    </source>
</evidence>
<dbReference type="Gene3D" id="3.30.160.60">
    <property type="entry name" value="Classic Zinc Finger"/>
    <property type="match status" value="1"/>
</dbReference>
<feature type="domain" description="C2H2-type" evidence="6">
    <location>
        <begin position="180"/>
        <end position="198"/>
    </location>
</feature>
<dbReference type="InterPro" id="IPR036236">
    <property type="entry name" value="Znf_C2H2_sf"/>
</dbReference>
<dbReference type="PANTHER" id="PTHR24379">
    <property type="entry name" value="KRAB AND ZINC FINGER DOMAIN-CONTAINING"/>
    <property type="match status" value="1"/>
</dbReference>
<evidence type="ECO:0000256" key="3">
    <source>
        <dbReference type="ARBA" id="ARBA00022771"/>
    </source>
</evidence>
<protein>
    <recommendedName>
        <fullName evidence="6">C2H2-type domain-containing protein</fullName>
    </recommendedName>
</protein>
<dbReference type="Proteomes" id="UP000244855">
    <property type="component" value="Unassembled WGS sequence"/>
</dbReference>
<organism evidence="7 8">
    <name type="scientific">Periconia macrospinosa</name>
    <dbReference type="NCBI Taxonomy" id="97972"/>
    <lineage>
        <taxon>Eukaryota</taxon>
        <taxon>Fungi</taxon>
        <taxon>Dikarya</taxon>
        <taxon>Ascomycota</taxon>
        <taxon>Pezizomycotina</taxon>
        <taxon>Dothideomycetes</taxon>
        <taxon>Pleosporomycetidae</taxon>
        <taxon>Pleosporales</taxon>
        <taxon>Massarineae</taxon>
        <taxon>Periconiaceae</taxon>
        <taxon>Periconia</taxon>
    </lineage>
</organism>
<gene>
    <name evidence="7" type="ORF">DM02DRAFT_164022</name>
</gene>
<dbReference type="EMBL" id="KZ805501">
    <property type="protein sequence ID" value="PVH95299.1"/>
    <property type="molecule type" value="Genomic_DNA"/>
</dbReference>